<accession>A0A3S0VFV0</accession>
<dbReference type="EMBL" id="RZIJ01000019">
    <property type="protein sequence ID" value="RUQ66740.1"/>
    <property type="molecule type" value="Genomic_DNA"/>
</dbReference>
<feature type="domain" description="HTH rpiR-type" evidence="1">
    <location>
        <begin position="30"/>
        <end position="106"/>
    </location>
</feature>
<dbReference type="InterPro" id="IPR036388">
    <property type="entry name" value="WH-like_DNA-bd_sf"/>
</dbReference>
<dbReference type="OrthoDB" id="8683433at2"/>
<sequence length="192" mass="20798">MRLPFVWFITDKQFRQGLRRYGLTGRKGPADARRAIQEKAASLPPSLQRVATYIDQNRLEVLTKSALQIAAVTGTSDASVVRTVQALGFDGLPDLRRALAASLGDKETPADNMSRTFIDIAEGADPAIDLVLSTHQDALSALRGGAARMQISMAVAVLRRHGRPIHLLNKSGRALADQLLELRSGDAVLMMA</sequence>
<dbReference type="InterPro" id="IPR000281">
    <property type="entry name" value="HTH_RpiR"/>
</dbReference>
<dbReference type="InterPro" id="IPR047640">
    <property type="entry name" value="RpiR-like"/>
</dbReference>
<dbReference type="GO" id="GO:0097367">
    <property type="term" value="F:carbohydrate derivative binding"/>
    <property type="evidence" value="ECO:0007669"/>
    <property type="project" value="InterPro"/>
</dbReference>
<evidence type="ECO:0000313" key="2">
    <source>
        <dbReference type="EMBL" id="RUQ66740.1"/>
    </source>
</evidence>
<dbReference type="PROSITE" id="PS51071">
    <property type="entry name" value="HTH_RPIR"/>
    <property type="match status" value="1"/>
</dbReference>
<reference evidence="2 3" key="1">
    <citation type="submission" date="2018-12" db="EMBL/GenBank/DDBJ databases">
        <authorList>
            <person name="Yang Y."/>
        </authorList>
    </citation>
    <scope>NUCLEOTIDE SEQUENCE [LARGE SCALE GENOMIC DNA]</scope>
    <source>
        <strain evidence="2 3">GSF71</strain>
    </source>
</reference>
<dbReference type="Pfam" id="PF01418">
    <property type="entry name" value="HTH_6"/>
    <property type="match status" value="1"/>
</dbReference>
<dbReference type="Proteomes" id="UP000280346">
    <property type="component" value="Unassembled WGS sequence"/>
</dbReference>
<dbReference type="InterPro" id="IPR009057">
    <property type="entry name" value="Homeodomain-like_sf"/>
</dbReference>
<dbReference type="GO" id="GO:0003700">
    <property type="term" value="F:DNA-binding transcription factor activity"/>
    <property type="evidence" value="ECO:0007669"/>
    <property type="project" value="InterPro"/>
</dbReference>
<dbReference type="GO" id="GO:0003677">
    <property type="term" value="F:DNA binding"/>
    <property type="evidence" value="ECO:0007669"/>
    <property type="project" value="InterPro"/>
</dbReference>
<dbReference type="PANTHER" id="PTHR30514">
    <property type="entry name" value="GLUCOKINASE"/>
    <property type="match status" value="1"/>
</dbReference>
<evidence type="ECO:0000259" key="1">
    <source>
        <dbReference type="PROSITE" id="PS51071"/>
    </source>
</evidence>
<dbReference type="SUPFAM" id="SSF46689">
    <property type="entry name" value="Homeodomain-like"/>
    <property type="match status" value="1"/>
</dbReference>
<organism evidence="2 3">
    <name type="scientific">Azospirillum doebereinerae</name>
    <dbReference type="NCBI Taxonomy" id="92933"/>
    <lineage>
        <taxon>Bacteria</taxon>
        <taxon>Pseudomonadati</taxon>
        <taxon>Pseudomonadota</taxon>
        <taxon>Alphaproteobacteria</taxon>
        <taxon>Rhodospirillales</taxon>
        <taxon>Azospirillaceae</taxon>
        <taxon>Azospirillum</taxon>
    </lineage>
</organism>
<proteinExistence type="predicted"/>
<comment type="caution">
    <text evidence="2">The sequence shown here is derived from an EMBL/GenBank/DDBJ whole genome shotgun (WGS) entry which is preliminary data.</text>
</comment>
<dbReference type="Gene3D" id="1.10.10.10">
    <property type="entry name" value="Winged helix-like DNA-binding domain superfamily/Winged helix DNA-binding domain"/>
    <property type="match status" value="1"/>
</dbReference>
<protein>
    <submittedName>
        <fullName evidence="2">MurR/RpiR family transcriptional regulator</fullName>
    </submittedName>
</protein>
<gene>
    <name evidence="2" type="ORF">EJ913_21345</name>
</gene>
<dbReference type="AlphaFoldDB" id="A0A3S0VFV0"/>
<name>A0A3S0VFV0_9PROT</name>
<evidence type="ECO:0000313" key="3">
    <source>
        <dbReference type="Proteomes" id="UP000280346"/>
    </source>
</evidence>
<keyword evidence="3" id="KW-1185">Reference proteome</keyword>